<dbReference type="GO" id="GO:0016298">
    <property type="term" value="F:lipase activity"/>
    <property type="evidence" value="ECO:0007669"/>
    <property type="project" value="InterPro"/>
</dbReference>
<dbReference type="GO" id="GO:0005615">
    <property type="term" value="C:extracellular space"/>
    <property type="evidence" value="ECO:0007669"/>
    <property type="project" value="TreeGrafter"/>
</dbReference>
<dbReference type="PANTHER" id="PTHR11610">
    <property type="entry name" value="LIPASE"/>
    <property type="match status" value="1"/>
</dbReference>
<feature type="domain" description="Lipase" evidence="5">
    <location>
        <begin position="60"/>
        <end position="319"/>
    </location>
</feature>
<evidence type="ECO:0000313" key="6">
    <source>
        <dbReference type="EMBL" id="CAB3223931.1"/>
    </source>
</evidence>
<dbReference type="Pfam" id="PF00151">
    <property type="entry name" value="Lipase"/>
    <property type="match status" value="1"/>
</dbReference>
<dbReference type="PRINTS" id="PR00821">
    <property type="entry name" value="TAGLIPASE"/>
</dbReference>
<organism evidence="6 7">
    <name type="scientific">Arctia plantaginis</name>
    <name type="common">Wood tiger moth</name>
    <name type="synonym">Phalaena plantaginis</name>
    <dbReference type="NCBI Taxonomy" id="874455"/>
    <lineage>
        <taxon>Eukaryota</taxon>
        <taxon>Metazoa</taxon>
        <taxon>Ecdysozoa</taxon>
        <taxon>Arthropoda</taxon>
        <taxon>Hexapoda</taxon>
        <taxon>Insecta</taxon>
        <taxon>Pterygota</taxon>
        <taxon>Neoptera</taxon>
        <taxon>Endopterygota</taxon>
        <taxon>Lepidoptera</taxon>
        <taxon>Glossata</taxon>
        <taxon>Ditrysia</taxon>
        <taxon>Noctuoidea</taxon>
        <taxon>Erebidae</taxon>
        <taxon>Arctiinae</taxon>
        <taxon>Arctia</taxon>
    </lineage>
</organism>
<dbReference type="InterPro" id="IPR013818">
    <property type="entry name" value="Lipase"/>
</dbReference>
<accession>A0A8S0YWD6</accession>
<sequence length="349" mass="38099">MERHGLGGLLIGEDVNIVILVYKSYSGGRMRGISPTSYISIEQFKSTPLHEPLEIMSCINQGLPTIVYTFGYRGKATGPATTAVLNAYISKKKRNVILLDWEEEAQSGLLGIPLGYALSAVPNAKKIGRALGDALTKMTASGVNLTDIHLIGHSLGAHIMGFAGKRVREYGNVITRITGLDPARALFEGVLAVYSGLDRTCARLVDIVHSDPGGYGISSAAGTVDIWPNYSRNGVTQPGCPHGKIHMLKQEDLCNHDRSWHFFVEALGAPTSFPCAAAESYEEWIAGNGDVEQKIYLGDLTSMRAKGNFYLNTKADSPYSMGAEGMIPNDNQTRVRRNPNFTRILRYFR</sequence>
<dbReference type="OrthoDB" id="7407350at2759"/>
<evidence type="ECO:0000259" key="5">
    <source>
        <dbReference type="Pfam" id="PF00151"/>
    </source>
</evidence>
<comment type="similarity">
    <text evidence="2 4">Belongs to the AB hydrolase superfamily. Lipase family.</text>
</comment>
<dbReference type="GO" id="GO:0017171">
    <property type="term" value="F:serine hydrolase activity"/>
    <property type="evidence" value="ECO:0007669"/>
    <property type="project" value="TreeGrafter"/>
</dbReference>
<name>A0A8S0YWD6_ARCPL</name>
<evidence type="ECO:0000313" key="7">
    <source>
        <dbReference type="Proteomes" id="UP000494106"/>
    </source>
</evidence>
<reference evidence="6 7" key="1">
    <citation type="submission" date="2020-04" db="EMBL/GenBank/DDBJ databases">
        <authorList>
            <person name="Wallbank WR R."/>
            <person name="Pardo Diaz C."/>
            <person name="Kozak K."/>
            <person name="Martin S."/>
            <person name="Jiggins C."/>
            <person name="Moest M."/>
            <person name="Warren A I."/>
            <person name="Byers J.R.P. K."/>
            <person name="Montejo-Kovacevich G."/>
            <person name="Yen C E."/>
        </authorList>
    </citation>
    <scope>NUCLEOTIDE SEQUENCE [LARGE SCALE GENOMIC DNA]</scope>
</reference>
<keyword evidence="7" id="KW-1185">Reference proteome</keyword>
<comment type="caution">
    <text evidence="6">The sequence shown here is derived from an EMBL/GenBank/DDBJ whole genome shotgun (WGS) entry which is preliminary data.</text>
</comment>
<evidence type="ECO:0000256" key="2">
    <source>
        <dbReference type="ARBA" id="ARBA00010701"/>
    </source>
</evidence>
<dbReference type="AlphaFoldDB" id="A0A8S0YWD6"/>
<dbReference type="Proteomes" id="UP000494106">
    <property type="component" value="Unassembled WGS sequence"/>
</dbReference>
<dbReference type="GO" id="GO:0016042">
    <property type="term" value="P:lipid catabolic process"/>
    <property type="evidence" value="ECO:0007669"/>
    <property type="project" value="TreeGrafter"/>
</dbReference>
<dbReference type="Gene3D" id="3.40.50.1820">
    <property type="entry name" value="alpha/beta hydrolase"/>
    <property type="match status" value="1"/>
</dbReference>
<evidence type="ECO:0000256" key="1">
    <source>
        <dbReference type="ARBA" id="ARBA00004613"/>
    </source>
</evidence>
<gene>
    <name evidence="6" type="ORF">APLA_LOCUS1873</name>
</gene>
<evidence type="ECO:0000256" key="4">
    <source>
        <dbReference type="RuleBase" id="RU004262"/>
    </source>
</evidence>
<protein>
    <recommendedName>
        <fullName evidence="5">Lipase domain-containing protein</fullName>
    </recommendedName>
</protein>
<dbReference type="InterPro" id="IPR029058">
    <property type="entry name" value="AB_hydrolase_fold"/>
</dbReference>
<dbReference type="SUPFAM" id="SSF53474">
    <property type="entry name" value="alpha/beta-Hydrolases"/>
    <property type="match status" value="1"/>
</dbReference>
<proteinExistence type="inferred from homology"/>
<dbReference type="PANTHER" id="PTHR11610:SF173">
    <property type="entry name" value="LIPASE DOMAIN-CONTAINING PROTEIN-RELATED"/>
    <property type="match status" value="1"/>
</dbReference>
<evidence type="ECO:0000256" key="3">
    <source>
        <dbReference type="ARBA" id="ARBA00022525"/>
    </source>
</evidence>
<comment type="subcellular location">
    <subcellularLocation>
        <location evidence="1">Secreted</location>
    </subcellularLocation>
</comment>
<dbReference type="InterPro" id="IPR000734">
    <property type="entry name" value="TAG_lipase"/>
</dbReference>
<keyword evidence="3" id="KW-0964">Secreted</keyword>
<dbReference type="EMBL" id="CADEBC010000135">
    <property type="protein sequence ID" value="CAB3223931.1"/>
    <property type="molecule type" value="Genomic_DNA"/>
</dbReference>